<gene>
    <name evidence="1" type="ORF">E6K72_05420</name>
</gene>
<dbReference type="PANTHER" id="PTHR48098">
    <property type="entry name" value="ENTEROCHELIN ESTERASE-RELATED"/>
    <property type="match status" value="1"/>
</dbReference>
<dbReference type="InterPro" id="IPR050583">
    <property type="entry name" value="Mycobacterial_A85_antigen"/>
</dbReference>
<proteinExistence type="predicted"/>
<dbReference type="Gene3D" id="3.40.50.1820">
    <property type="entry name" value="alpha/beta hydrolase"/>
    <property type="match status" value="1"/>
</dbReference>
<dbReference type="EMBL" id="VBOS01000181">
    <property type="protein sequence ID" value="TMQ56265.1"/>
    <property type="molecule type" value="Genomic_DNA"/>
</dbReference>
<name>A0A538SY31_UNCEI</name>
<dbReference type="Proteomes" id="UP000317716">
    <property type="component" value="Unassembled WGS sequence"/>
</dbReference>
<accession>A0A538SY31</accession>
<dbReference type="Pfam" id="PF00756">
    <property type="entry name" value="Esterase"/>
    <property type="match status" value="1"/>
</dbReference>
<dbReference type="SUPFAM" id="SSF53474">
    <property type="entry name" value="alpha/beta-Hydrolases"/>
    <property type="match status" value="1"/>
</dbReference>
<protein>
    <recommendedName>
        <fullName evidence="3">Esterase family protein</fullName>
    </recommendedName>
</protein>
<evidence type="ECO:0000313" key="1">
    <source>
        <dbReference type="EMBL" id="TMQ56265.1"/>
    </source>
</evidence>
<comment type="caution">
    <text evidence="1">The sequence shown here is derived from an EMBL/GenBank/DDBJ whole genome shotgun (WGS) entry which is preliminary data.</text>
</comment>
<evidence type="ECO:0000313" key="2">
    <source>
        <dbReference type="Proteomes" id="UP000317716"/>
    </source>
</evidence>
<dbReference type="InterPro" id="IPR000801">
    <property type="entry name" value="Esterase-like"/>
</dbReference>
<sequence length="308" mass="33532">MARGKVRQTMHFRPRTTIIAPLIAIASAAAPGSSPGRAPDPKAAAGVLLHLQMRAPSLGDAQRKVQVYLPPSYSSADSAGRSYPVIYMLHGWPGSEGNWFGLARGGETADSMIANRTIPEVIMVSPNGSGLGLLGRSMYLNSSDGTSRITDYIAHDVVEWTDAHFRTRREPRYRGLIGLSDGGSAALFLAFRHPDVFGACGGHSGQYLLKRDWTIHKVLGPEPGSTRLLAENSPTLIADTLAAGLRGLSIYFDVGTSDEELEDNRALHRKLDSLHVAHTYNEFGGTHDWSYWRAHLRESLIAVTARMM</sequence>
<organism evidence="1 2">
    <name type="scientific">Eiseniibacteriota bacterium</name>
    <dbReference type="NCBI Taxonomy" id="2212470"/>
    <lineage>
        <taxon>Bacteria</taxon>
        <taxon>Candidatus Eiseniibacteriota</taxon>
    </lineage>
</organism>
<evidence type="ECO:0008006" key="3">
    <source>
        <dbReference type="Google" id="ProtNLM"/>
    </source>
</evidence>
<dbReference type="AlphaFoldDB" id="A0A538SY31"/>
<dbReference type="InterPro" id="IPR029058">
    <property type="entry name" value="AB_hydrolase_fold"/>
</dbReference>
<reference evidence="1 2" key="1">
    <citation type="journal article" date="2019" name="Nat. Microbiol.">
        <title>Mediterranean grassland soil C-N compound turnover is dependent on rainfall and depth, and is mediated by genomically divergent microorganisms.</title>
        <authorList>
            <person name="Diamond S."/>
            <person name="Andeer P.F."/>
            <person name="Li Z."/>
            <person name="Crits-Christoph A."/>
            <person name="Burstein D."/>
            <person name="Anantharaman K."/>
            <person name="Lane K.R."/>
            <person name="Thomas B.C."/>
            <person name="Pan C."/>
            <person name="Northen T.R."/>
            <person name="Banfield J.F."/>
        </authorList>
    </citation>
    <scope>NUCLEOTIDE SEQUENCE [LARGE SCALE GENOMIC DNA]</scope>
    <source>
        <strain evidence="1">WS_2</strain>
    </source>
</reference>